<evidence type="ECO:0000313" key="2">
    <source>
        <dbReference type="Proteomes" id="UP000001514"/>
    </source>
</evidence>
<sequence>MATFSVEDIANTIHKLPRCQAPDAQGLTAVILLAVDEKFFTPILKGILNNIDSIGFPTPWMIKHVVPLHKVGNKNDPFNYKCIMISSVFSKLYAQMLEKLLSQLLLHKRRKEDAVAVRGPQGILPGHKSQDQPNQNINCDLQLENKPHLAPLSKTGGPTSYPLQQLNSTELTLPSSPLLVGCKKGALSGQGPHHATIWLYCLGPQLISNKLFILSMWKDTFNYCAQAAIANLIQLDTERARDAGRLVESGWNALA</sequence>
<dbReference type="Proteomes" id="UP000001514">
    <property type="component" value="Unassembled WGS sequence"/>
</dbReference>
<protein>
    <recommendedName>
        <fullName evidence="3">Reverse transcriptase domain-containing protein</fullName>
    </recommendedName>
</protein>
<evidence type="ECO:0008006" key="3">
    <source>
        <dbReference type="Google" id="ProtNLM"/>
    </source>
</evidence>
<name>D8RF24_SELML</name>
<evidence type="ECO:0000313" key="1">
    <source>
        <dbReference type="EMBL" id="EFJ28797.1"/>
    </source>
</evidence>
<dbReference type="HOGENOM" id="CLU_1091536_0_0_1"/>
<dbReference type="Gramene" id="EFJ28797">
    <property type="protein sequence ID" value="EFJ28797"/>
    <property type="gene ID" value="SELMODRAFT_410537"/>
</dbReference>
<reference evidence="1 2" key="1">
    <citation type="journal article" date="2011" name="Science">
        <title>The Selaginella genome identifies genetic changes associated with the evolution of vascular plants.</title>
        <authorList>
            <person name="Banks J.A."/>
            <person name="Nishiyama T."/>
            <person name="Hasebe M."/>
            <person name="Bowman J.L."/>
            <person name="Gribskov M."/>
            <person name="dePamphilis C."/>
            <person name="Albert V.A."/>
            <person name="Aono N."/>
            <person name="Aoyama T."/>
            <person name="Ambrose B.A."/>
            <person name="Ashton N.W."/>
            <person name="Axtell M.J."/>
            <person name="Barker E."/>
            <person name="Barker M.S."/>
            <person name="Bennetzen J.L."/>
            <person name="Bonawitz N.D."/>
            <person name="Chapple C."/>
            <person name="Cheng C."/>
            <person name="Correa L.G."/>
            <person name="Dacre M."/>
            <person name="DeBarry J."/>
            <person name="Dreyer I."/>
            <person name="Elias M."/>
            <person name="Engstrom E.M."/>
            <person name="Estelle M."/>
            <person name="Feng L."/>
            <person name="Finet C."/>
            <person name="Floyd S.K."/>
            <person name="Frommer W.B."/>
            <person name="Fujita T."/>
            <person name="Gramzow L."/>
            <person name="Gutensohn M."/>
            <person name="Harholt J."/>
            <person name="Hattori M."/>
            <person name="Heyl A."/>
            <person name="Hirai T."/>
            <person name="Hiwatashi Y."/>
            <person name="Ishikawa M."/>
            <person name="Iwata M."/>
            <person name="Karol K.G."/>
            <person name="Koehler B."/>
            <person name="Kolukisaoglu U."/>
            <person name="Kubo M."/>
            <person name="Kurata T."/>
            <person name="Lalonde S."/>
            <person name="Li K."/>
            <person name="Li Y."/>
            <person name="Litt A."/>
            <person name="Lyons E."/>
            <person name="Manning G."/>
            <person name="Maruyama T."/>
            <person name="Michael T.P."/>
            <person name="Mikami K."/>
            <person name="Miyazaki S."/>
            <person name="Morinaga S."/>
            <person name="Murata T."/>
            <person name="Mueller-Roeber B."/>
            <person name="Nelson D.R."/>
            <person name="Obara M."/>
            <person name="Oguri Y."/>
            <person name="Olmstead R.G."/>
            <person name="Onodera N."/>
            <person name="Petersen B.L."/>
            <person name="Pils B."/>
            <person name="Prigge M."/>
            <person name="Rensing S.A."/>
            <person name="Riano-Pachon D.M."/>
            <person name="Roberts A.W."/>
            <person name="Sato Y."/>
            <person name="Scheller H.V."/>
            <person name="Schulz B."/>
            <person name="Schulz C."/>
            <person name="Shakirov E.V."/>
            <person name="Shibagaki N."/>
            <person name="Shinohara N."/>
            <person name="Shippen D.E."/>
            <person name="Soerensen I."/>
            <person name="Sotooka R."/>
            <person name="Sugimoto N."/>
            <person name="Sugita M."/>
            <person name="Sumikawa N."/>
            <person name="Tanurdzic M."/>
            <person name="Theissen G."/>
            <person name="Ulvskov P."/>
            <person name="Wakazuki S."/>
            <person name="Weng J.K."/>
            <person name="Willats W.W."/>
            <person name="Wipf D."/>
            <person name="Wolf P.G."/>
            <person name="Yang L."/>
            <person name="Zimmer A.D."/>
            <person name="Zhu Q."/>
            <person name="Mitros T."/>
            <person name="Hellsten U."/>
            <person name="Loque D."/>
            <person name="Otillar R."/>
            <person name="Salamov A."/>
            <person name="Schmutz J."/>
            <person name="Shapiro H."/>
            <person name="Lindquist E."/>
            <person name="Lucas S."/>
            <person name="Rokhsar D."/>
            <person name="Grigoriev I.V."/>
        </authorList>
    </citation>
    <scope>NUCLEOTIDE SEQUENCE [LARGE SCALE GENOMIC DNA]</scope>
</reference>
<gene>
    <name evidence="1" type="ORF">SELMODRAFT_410537</name>
</gene>
<dbReference type="AlphaFoldDB" id="D8RF24"/>
<keyword evidence="2" id="KW-1185">Reference proteome</keyword>
<dbReference type="KEGG" id="smo:SELMODRAFT_410537"/>
<accession>D8RF24</accession>
<dbReference type="InParanoid" id="D8RF24"/>
<proteinExistence type="predicted"/>
<organism evidence="2">
    <name type="scientific">Selaginella moellendorffii</name>
    <name type="common">Spikemoss</name>
    <dbReference type="NCBI Taxonomy" id="88036"/>
    <lineage>
        <taxon>Eukaryota</taxon>
        <taxon>Viridiplantae</taxon>
        <taxon>Streptophyta</taxon>
        <taxon>Embryophyta</taxon>
        <taxon>Tracheophyta</taxon>
        <taxon>Lycopodiopsida</taxon>
        <taxon>Selaginellales</taxon>
        <taxon>Selaginellaceae</taxon>
        <taxon>Selaginella</taxon>
    </lineage>
</organism>
<dbReference type="EMBL" id="GL377578">
    <property type="protein sequence ID" value="EFJ28797.1"/>
    <property type="molecule type" value="Genomic_DNA"/>
</dbReference>